<dbReference type="InterPro" id="IPR017989">
    <property type="entry name" value="Ribosome_inactivat_1/2"/>
</dbReference>
<comment type="catalytic activity">
    <reaction evidence="1">
        <text>Endohydrolysis of the N-glycosidic bond at one specific adenosine on the 28S rRNA.</text>
        <dbReference type="EC" id="3.2.2.22"/>
    </reaction>
</comment>
<reference evidence="7 8" key="1">
    <citation type="submission" date="2014-06" db="EMBL/GenBank/DDBJ databases">
        <title>Evolutionary Origins and Diversification of the Mycorrhizal Mutualists.</title>
        <authorList>
            <consortium name="DOE Joint Genome Institute"/>
            <consortium name="Mycorrhizal Genomics Consortium"/>
            <person name="Kohler A."/>
            <person name="Kuo A."/>
            <person name="Nagy L.G."/>
            <person name="Floudas D."/>
            <person name="Copeland A."/>
            <person name="Barry K.W."/>
            <person name="Cichocki N."/>
            <person name="Veneault-Fourrey C."/>
            <person name="LaButti K."/>
            <person name="Lindquist E.A."/>
            <person name="Lipzen A."/>
            <person name="Lundell T."/>
            <person name="Morin E."/>
            <person name="Murat C."/>
            <person name="Riley R."/>
            <person name="Ohm R."/>
            <person name="Sun H."/>
            <person name="Tunlid A."/>
            <person name="Henrissat B."/>
            <person name="Grigoriev I.V."/>
            <person name="Hibbett D.S."/>
            <person name="Martin F."/>
        </authorList>
    </citation>
    <scope>NUCLEOTIDE SEQUENCE [LARGE SCALE GENOMIC DNA]</scope>
    <source>
        <strain evidence="7 8">SS14</strain>
    </source>
</reference>
<dbReference type="PANTHER" id="PTHR33453:SF9">
    <property type="entry name" value="ALBUMIN B-32"/>
    <property type="match status" value="1"/>
</dbReference>
<accession>A0A0C9VL72</accession>
<dbReference type="Proteomes" id="UP000054279">
    <property type="component" value="Unassembled WGS sequence"/>
</dbReference>
<dbReference type="InterPro" id="IPR001574">
    <property type="entry name" value="Ribosome_inactivat_prot"/>
</dbReference>
<dbReference type="GO" id="GO:0017148">
    <property type="term" value="P:negative regulation of translation"/>
    <property type="evidence" value="ECO:0007669"/>
    <property type="project" value="InterPro"/>
</dbReference>
<evidence type="ECO:0000256" key="6">
    <source>
        <dbReference type="ARBA" id="ARBA00030788"/>
    </source>
</evidence>
<evidence type="ECO:0000256" key="2">
    <source>
        <dbReference type="ARBA" id="ARBA00008544"/>
    </source>
</evidence>
<proteinExistence type="inferred from homology"/>
<dbReference type="OrthoDB" id="4927890at2759"/>
<evidence type="ECO:0000256" key="5">
    <source>
        <dbReference type="ARBA" id="ARBA00022821"/>
    </source>
</evidence>
<dbReference type="GO" id="GO:0006952">
    <property type="term" value="P:defense response"/>
    <property type="evidence" value="ECO:0007669"/>
    <property type="project" value="UniProtKB-KW"/>
</dbReference>
<dbReference type="EMBL" id="KN837159">
    <property type="protein sequence ID" value="KIJ38555.1"/>
    <property type="molecule type" value="Genomic_DNA"/>
</dbReference>
<dbReference type="SUPFAM" id="SSF56371">
    <property type="entry name" value="Ribosome inactivating proteins (RIP)"/>
    <property type="match status" value="1"/>
</dbReference>
<keyword evidence="8" id="KW-1185">Reference proteome</keyword>
<dbReference type="InterPro" id="IPR036041">
    <property type="entry name" value="Ribosome-inact_prot_sf"/>
</dbReference>
<dbReference type="InterPro" id="IPR016138">
    <property type="entry name" value="Ribosome_inactivat_prot_sub1"/>
</dbReference>
<name>A0A0C9VL72_SPHS4</name>
<dbReference type="Gene3D" id="3.40.420.10">
    <property type="entry name" value="Ricin (A subunit), domain 1"/>
    <property type="match status" value="1"/>
</dbReference>
<evidence type="ECO:0000313" key="8">
    <source>
        <dbReference type="Proteomes" id="UP000054279"/>
    </source>
</evidence>
<dbReference type="PRINTS" id="PR00396">
    <property type="entry name" value="SHIGARICIN"/>
</dbReference>
<dbReference type="PANTHER" id="PTHR33453">
    <property type="match status" value="1"/>
</dbReference>
<gene>
    <name evidence="7" type="ORF">M422DRAFT_210802</name>
</gene>
<evidence type="ECO:0000256" key="3">
    <source>
        <dbReference type="ARBA" id="ARBA00012001"/>
    </source>
</evidence>
<keyword evidence="5" id="KW-0611">Plant defense</keyword>
<evidence type="ECO:0000256" key="1">
    <source>
        <dbReference type="ARBA" id="ARBA00000237"/>
    </source>
</evidence>
<protein>
    <recommendedName>
        <fullName evidence="3">rRNA N-glycosylase</fullName>
        <ecNumber evidence="3">3.2.2.22</ecNumber>
    </recommendedName>
    <alternativeName>
        <fullName evidence="6">rRNA N-glycosidase</fullName>
    </alternativeName>
</protein>
<dbReference type="AlphaFoldDB" id="A0A0C9VL72"/>
<keyword evidence="4" id="KW-0378">Hydrolase</keyword>
<comment type="similarity">
    <text evidence="2">Belongs to the ribosome-inactivating protein family. Type 1 RIP subfamily.</text>
</comment>
<dbReference type="GO" id="GO:0030598">
    <property type="term" value="F:rRNA N-glycosylase activity"/>
    <property type="evidence" value="ECO:0007669"/>
    <property type="project" value="UniProtKB-EC"/>
</dbReference>
<evidence type="ECO:0000256" key="4">
    <source>
        <dbReference type="ARBA" id="ARBA00022801"/>
    </source>
</evidence>
<dbReference type="Pfam" id="PF00161">
    <property type="entry name" value="RIP"/>
    <property type="match status" value="1"/>
</dbReference>
<dbReference type="HOGENOM" id="CLU_1346094_0_0_1"/>
<sequence>MVTIDFTVTLNVETATAATYRNFIEDIRRRLQYGSVLSHDRPLLRPQERNPEHWFEVGLTTSTPDRTVWLRVRSDNLYVDAYRAENVEQWSEFNNSAGRHLFEGSRLLEFGCNYNSLERHGGRRIDTSLGQPQLHTTVNWLFDAETVARRAQALIVIIQMISEAIRFLAITNFVVTNWRNGTTPTNQIIALENGWRDISIALVQ</sequence>
<feature type="non-terminal residue" evidence="7">
    <location>
        <position position="204"/>
    </location>
</feature>
<organism evidence="7 8">
    <name type="scientific">Sphaerobolus stellatus (strain SS14)</name>
    <dbReference type="NCBI Taxonomy" id="990650"/>
    <lineage>
        <taxon>Eukaryota</taxon>
        <taxon>Fungi</taxon>
        <taxon>Dikarya</taxon>
        <taxon>Basidiomycota</taxon>
        <taxon>Agaricomycotina</taxon>
        <taxon>Agaricomycetes</taxon>
        <taxon>Phallomycetidae</taxon>
        <taxon>Geastrales</taxon>
        <taxon>Sphaerobolaceae</taxon>
        <taxon>Sphaerobolus</taxon>
    </lineage>
</organism>
<evidence type="ECO:0000313" key="7">
    <source>
        <dbReference type="EMBL" id="KIJ38555.1"/>
    </source>
</evidence>
<dbReference type="EC" id="3.2.2.22" evidence="3"/>